<dbReference type="GO" id="GO:0005524">
    <property type="term" value="F:ATP binding"/>
    <property type="evidence" value="ECO:0007669"/>
    <property type="project" value="UniProtKB-KW"/>
</dbReference>
<sequence length="52" mass="6128">MRASMDLMHLYFEISLVKVPLMNLTGVQFRRVQGDAWQYKNVCSQLLELLKL</sequence>
<evidence type="ECO:0000256" key="4">
    <source>
        <dbReference type="ARBA" id="ARBA00022741"/>
    </source>
</evidence>
<evidence type="ECO:0000256" key="8">
    <source>
        <dbReference type="ARBA" id="ARBA00048679"/>
    </source>
</evidence>
<keyword evidence="2" id="KW-0723">Serine/threonine-protein kinase</keyword>
<evidence type="ECO:0000313" key="10">
    <source>
        <dbReference type="EMBL" id="RKO96323.1"/>
    </source>
</evidence>
<dbReference type="Pfam" id="PF02149">
    <property type="entry name" value="KA1"/>
    <property type="match status" value="1"/>
</dbReference>
<evidence type="ECO:0000256" key="6">
    <source>
        <dbReference type="ARBA" id="ARBA00022840"/>
    </source>
</evidence>
<comment type="catalytic activity">
    <reaction evidence="7">
        <text>L-threonyl-[protein] + ATP = O-phospho-L-threonyl-[protein] + ADP + H(+)</text>
        <dbReference type="Rhea" id="RHEA:46608"/>
        <dbReference type="Rhea" id="RHEA-COMP:11060"/>
        <dbReference type="Rhea" id="RHEA-COMP:11605"/>
        <dbReference type="ChEBI" id="CHEBI:15378"/>
        <dbReference type="ChEBI" id="CHEBI:30013"/>
        <dbReference type="ChEBI" id="CHEBI:30616"/>
        <dbReference type="ChEBI" id="CHEBI:61977"/>
        <dbReference type="ChEBI" id="CHEBI:456216"/>
        <dbReference type="EC" id="2.7.11.1"/>
    </reaction>
</comment>
<evidence type="ECO:0000259" key="9">
    <source>
        <dbReference type="PROSITE" id="PS50032"/>
    </source>
</evidence>
<reference evidence="11" key="1">
    <citation type="journal article" date="2018" name="Nat. Microbiol.">
        <title>Leveraging single-cell genomics to expand the fungal tree of life.</title>
        <authorList>
            <person name="Ahrendt S.R."/>
            <person name="Quandt C.A."/>
            <person name="Ciobanu D."/>
            <person name="Clum A."/>
            <person name="Salamov A."/>
            <person name="Andreopoulos B."/>
            <person name="Cheng J.F."/>
            <person name="Woyke T."/>
            <person name="Pelin A."/>
            <person name="Henrissat B."/>
            <person name="Reynolds N.K."/>
            <person name="Benny G.L."/>
            <person name="Smith M.E."/>
            <person name="James T.Y."/>
            <person name="Grigoriev I.V."/>
        </authorList>
    </citation>
    <scope>NUCLEOTIDE SEQUENCE [LARGE SCALE GENOMIC DNA]</scope>
    <source>
        <strain evidence="11">ATCC 52028</strain>
    </source>
</reference>
<dbReference type="AlphaFoldDB" id="A0A4P9WVI5"/>
<proteinExistence type="predicted"/>
<keyword evidence="4" id="KW-0547">Nucleotide-binding</keyword>
<dbReference type="Proteomes" id="UP000268535">
    <property type="component" value="Unassembled WGS sequence"/>
</dbReference>
<dbReference type="EMBL" id="ML010077">
    <property type="protein sequence ID" value="RKO96323.1"/>
    <property type="molecule type" value="Genomic_DNA"/>
</dbReference>
<dbReference type="SUPFAM" id="SSF103243">
    <property type="entry name" value="KA1-like"/>
    <property type="match status" value="1"/>
</dbReference>
<dbReference type="EC" id="2.7.11.1" evidence="1"/>
<dbReference type="Gene3D" id="3.30.310.80">
    <property type="entry name" value="Kinase associated domain 1, KA1"/>
    <property type="match status" value="1"/>
</dbReference>
<evidence type="ECO:0000256" key="5">
    <source>
        <dbReference type="ARBA" id="ARBA00022777"/>
    </source>
</evidence>
<dbReference type="InterPro" id="IPR028375">
    <property type="entry name" value="KA1/Ssp2_C"/>
</dbReference>
<keyword evidence="6" id="KW-0067">ATP-binding</keyword>
<feature type="domain" description="KA1" evidence="9">
    <location>
        <begin position="3"/>
        <end position="52"/>
    </location>
</feature>
<gene>
    <name evidence="10" type="ORF">CAUPRSCDRAFT_8276</name>
</gene>
<evidence type="ECO:0000256" key="3">
    <source>
        <dbReference type="ARBA" id="ARBA00022679"/>
    </source>
</evidence>
<name>A0A4P9WVI5_9FUNG</name>
<accession>A0A4P9WVI5</accession>
<evidence type="ECO:0000256" key="1">
    <source>
        <dbReference type="ARBA" id="ARBA00012513"/>
    </source>
</evidence>
<organism evidence="10 11">
    <name type="scientific">Caulochytrium protostelioides</name>
    <dbReference type="NCBI Taxonomy" id="1555241"/>
    <lineage>
        <taxon>Eukaryota</taxon>
        <taxon>Fungi</taxon>
        <taxon>Fungi incertae sedis</taxon>
        <taxon>Chytridiomycota</taxon>
        <taxon>Chytridiomycota incertae sedis</taxon>
        <taxon>Chytridiomycetes</taxon>
        <taxon>Caulochytriales</taxon>
        <taxon>Caulochytriaceae</taxon>
        <taxon>Caulochytrium</taxon>
    </lineage>
</organism>
<keyword evidence="5" id="KW-0418">Kinase</keyword>
<dbReference type="GO" id="GO:0004674">
    <property type="term" value="F:protein serine/threonine kinase activity"/>
    <property type="evidence" value="ECO:0007669"/>
    <property type="project" value="UniProtKB-KW"/>
</dbReference>
<keyword evidence="3" id="KW-0808">Transferase</keyword>
<dbReference type="InterPro" id="IPR001772">
    <property type="entry name" value="KA1_dom"/>
</dbReference>
<evidence type="ECO:0000256" key="7">
    <source>
        <dbReference type="ARBA" id="ARBA00047899"/>
    </source>
</evidence>
<comment type="catalytic activity">
    <reaction evidence="8">
        <text>L-seryl-[protein] + ATP = O-phospho-L-seryl-[protein] + ADP + H(+)</text>
        <dbReference type="Rhea" id="RHEA:17989"/>
        <dbReference type="Rhea" id="RHEA-COMP:9863"/>
        <dbReference type="Rhea" id="RHEA-COMP:11604"/>
        <dbReference type="ChEBI" id="CHEBI:15378"/>
        <dbReference type="ChEBI" id="CHEBI:29999"/>
        <dbReference type="ChEBI" id="CHEBI:30616"/>
        <dbReference type="ChEBI" id="CHEBI:83421"/>
        <dbReference type="ChEBI" id="CHEBI:456216"/>
        <dbReference type="EC" id="2.7.11.1"/>
    </reaction>
</comment>
<dbReference type="PROSITE" id="PS50032">
    <property type="entry name" value="KA1"/>
    <property type="match status" value="1"/>
</dbReference>
<protein>
    <recommendedName>
        <fullName evidence="1">non-specific serine/threonine protein kinase</fullName>
        <ecNumber evidence="1">2.7.11.1</ecNumber>
    </recommendedName>
</protein>
<evidence type="ECO:0000256" key="2">
    <source>
        <dbReference type="ARBA" id="ARBA00022527"/>
    </source>
</evidence>
<evidence type="ECO:0000313" key="11">
    <source>
        <dbReference type="Proteomes" id="UP000268535"/>
    </source>
</evidence>